<accession>A0ABQ9IWE8</accession>
<evidence type="ECO:0000313" key="3">
    <source>
        <dbReference type="Proteomes" id="UP001162164"/>
    </source>
</evidence>
<sequence length="232" mass="24602">DDSLLAAIVAEETRERQAELRADRLRRAHYQRASVCINCDVSRDCAETGGDGGEGVDDDDGDGGGNGVGDDGDGDDEGDGDDGNDGDADNGDADGGYDGDADDDSGGHFAYNSSQEIPLTPVVTVLAGNQPASVVPTLVLPVSMSSASDFHLQGQSMPVLPISVLPMLEESASDASMEEVSEEELVATNRGWKLQVSIEKQKKIEKCTQKKKREKRKKRKEETSGSGNVKKK</sequence>
<name>A0ABQ9IWE8_9CUCU</name>
<feature type="region of interest" description="Disordered" evidence="1">
    <location>
        <begin position="43"/>
        <end position="112"/>
    </location>
</feature>
<organism evidence="2 3">
    <name type="scientific">Molorchus minor</name>
    <dbReference type="NCBI Taxonomy" id="1323400"/>
    <lineage>
        <taxon>Eukaryota</taxon>
        <taxon>Metazoa</taxon>
        <taxon>Ecdysozoa</taxon>
        <taxon>Arthropoda</taxon>
        <taxon>Hexapoda</taxon>
        <taxon>Insecta</taxon>
        <taxon>Pterygota</taxon>
        <taxon>Neoptera</taxon>
        <taxon>Endopterygota</taxon>
        <taxon>Coleoptera</taxon>
        <taxon>Polyphaga</taxon>
        <taxon>Cucujiformia</taxon>
        <taxon>Chrysomeloidea</taxon>
        <taxon>Cerambycidae</taxon>
        <taxon>Lamiinae</taxon>
        <taxon>Monochamini</taxon>
        <taxon>Molorchus</taxon>
    </lineage>
</organism>
<evidence type="ECO:0000313" key="2">
    <source>
        <dbReference type="EMBL" id="KAJ8967344.1"/>
    </source>
</evidence>
<reference evidence="2" key="1">
    <citation type="journal article" date="2023" name="Insect Mol. Biol.">
        <title>Genome sequencing provides insights into the evolution of gene families encoding plant cell wall-degrading enzymes in longhorned beetles.</title>
        <authorList>
            <person name="Shin N.R."/>
            <person name="Okamura Y."/>
            <person name="Kirsch R."/>
            <person name="Pauchet Y."/>
        </authorList>
    </citation>
    <scope>NUCLEOTIDE SEQUENCE</scope>
    <source>
        <strain evidence="2">MMC_N1</strain>
    </source>
</reference>
<feature type="non-terminal residue" evidence="2">
    <location>
        <position position="1"/>
    </location>
</feature>
<dbReference type="EMBL" id="JAPWTJ010002206">
    <property type="protein sequence ID" value="KAJ8967344.1"/>
    <property type="molecule type" value="Genomic_DNA"/>
</dbReference>
<gene>
    <name evidence="2" type="ORF">NQ317_013971</name>
</gene>
<keyword evidence="3" id="KW-1185">Reference proteome</keyword>
<protein>
    <submittedName>
        <fullName evidence="2">Uncharacterized protein</fullName>
    </submittedName>
</protein>
<feature type="compositionally biased region" description="Acidic residues" evidence="1">
    <location>
        <begin position="70"/>
        <end position="104"/>
    </location>
</feature>
<evidence type="ECO:0000256" key="1">
    <source>
        <dbReference type="SAM" id="MobiDB-lite"/>
    </source>
</evidence>
<feature type="compositionally biased region" description="Basic residues" evidence="1">
    <location>
        <begin position="209"/>
        <end position="219"/>
    </location>
</feature>
<feature type="region of interest" description="Disordered" evidence="1">
    <location>
        <begin position="203"/>
        <end position="232"/>
    </location>
</feature>
<comment type="caution">
    <text evidence="2">The sequence shown here is derived from an EMBL/GenBank/DDBJ whole genome shotgun (WGS) entry which is preliminary data.</text>
</comment>
<dbReference type="Proteomes" id="UP001162164">
    <property type="component" value="Unassembled WGS sequence"/>
</dbReference>
<proteinExistence type="predicted"/>